<evidence type="ECO:0000256" key="1">
    <source>
        <dbReference type="SAM" id="Phobius"/>
    </source>
</evidence>
<accession>Q12LX3</accession>
<evidence type="ECO:0000313" key="4">
    <source>
        <dbReference type="Proteomes" id="UP000001982"/>
    </source>
</evidence>
<dbReference type="EMBL" id="CP000302">
    <property type="protein sequence ID" value="ABE55553.1"/>
    <property type="molecule type" value="Genomic_DNA"/>
</dbReference>
<feature type="domain" description="Retropepsin-like aspartic endopeptidase" evidence="2">
    <location>
        <begin position="52"/>
        <end position="185"/>
    </location>
</feature>
<dbReference type="Pfam" id="PF05618">
    <property type="entry name" value="Zn_protease"/>
    <property type="match status" value="2"/>
</dbReference>
<feature type="transmembrane region" description="Helical" evidence="1">
    <location>
        <begin position="12"/>
        <end position="45"/>
    </location>
</feature>
<dbReference type="InterPro" id="IPR021109">
    <property type="entry name" value="Peptidase_aspartic_dom_sf"/>
</dbReference>
<keyword evidence="4" id="KW-1185">Reference proteome</keyword>
<keyword evidence="1" id="KW-0812">Transmembrane</keyword>
<gene>
    <name evidence="3" type="ordered locus">Sden_2273</name>
</gene>
<dbReference type="HOGENOM" id="CLU_865716_0_0_6"/>
<dbReference type="PANTHER" id="PTHR38037">
    <property type="entry name" value="ZN_PROTEASE DOMAIN-CONTAINING PROTEIN"/>
    <property type="match status" value="1"/>
</dbReference>
<name>Q12LX3_SHEDO</name>
<evidence type="ECO:0000259" key="2">
    <source>
        <dbReference type="Pfam" id="PF05618"/>
    </source>
</evidence>
<dbReference type="KEGG" id="sdn:Sden_2273"/>
<dbReference type="Proteomes" id="UP000001982">
    <property type="component" value="Chromosome"/>
</dbReference>
<evidence type="ECO:0000313" key="3">
    <source>
        <dbReference type="EMBL" id="ABE55553.1"/>
    </source>
</evidence>
<keyword evidence="1" id="KW-1133">Transmembrane helix</keyword>
<dbReference type="PANTHER" id="PTHR38037:SF2">
    <property type="entry name" value="ATP-DEPENDENT ZINC PROTEASE DOMAIN-CONTAINING PROTEIN-RELATED"/>
    <property type="match status" value="1"/>
</dbReference>
<reference evidence="3 4" key="1">
    <citation type="submission" date="2006-03" db="EMBL/GenBank/DDBJ databases">
        <title>Complete sequence of Shewanella denitrificans OS217.</title>
        <authorList>
            <consortium name="US DOE Joint Genome Institute"/>
            <person name="Copeland A."/>
            <person name="Lucas S."/>
            <person name="Lapidus A."/>
            <person name="Barry K."/>
            <person name="Detter J.C."/>
            <person name="Glavina del Rio T."/>
            <person name="Hammon N."/>
            <person name="Israni S."/>
            <person name="Dalin E."/>
            <person name="Tice H."/>
            <person name="Pitluck S."/>
            <person name="Brettin T."/>
            <person name="Bruce D."/>
            <person name="Han C."/>
            <person name="Tapia R."/>
            <person name="Gilna P."/>
            <person name="Kiss H."/>
            <person name="Schmutz J."/>
            <person name="Larimer F."/>
            <person name="Land M."/>
            <person name="Hauser L."/>
            <person name="Kyrpides N."/>
            <person name="Lykidis A."/>
            <person name="Richardson P."/>
        </authorList>
    </citation>
    <scope>NUCLEOTIDE SEQUENCE [LARGE SCALE GENOMIC DNA]</scope>
    <source>
        <strain evidence="4">OS217 / ATCC BAA-1090 / DSM 15013</strain>
    </source>
</reference>
<proteinExistence type="predicted"/>
<dbReference type="InterPro" id="IPR008503">
    <property type="entry name" value="Asp_endopeptidase"/>
</dbReference>
<sequence length="316" mass="35581">MSELSNTLPKCISLGPIFFVIGLVMFKSVLISTVLFAFSFVSLAGDKVILRQSEMMTIEPKGLSYHARMDTGAENSSLHATELEIIGGSAKKMKKNIGKTIAFTTENEQGEKKRMEAKIVDTSTVSNSQGTETRYIVQLPIRFEGKTHKVDVNLRDRSAMEYKLLIGRSFLKKGYVIDVSKKKLIGEQAKINVKEAGLVFNTRIDSGAVQTSLHAIDIHIEDEDKVNMKNNIGKKITFTTVNEKNKRKTIKTYVYGTSYIRNAQGDETRYTVMLNLGQKGSEHLVRVNLRDRTKMGYKLLIGRNWLQGRYLVDVTK</sequence>
<dbReference type="SUPFAM" id="SSF50630">
    <property type="entry name" value="Acid proteases"/>
    <property type="match status" value="2"/>
</dbReference>
<keyword evidence="1" id="KW-0472">Membrane</keyword>
<dbReference type="STRING" id="318161.Sden_2273"/>
<dbReference type="eggNOG" id="COG4067">
    <property type="taxonomic scope" value="Bacteria"/>
</dbReference>
<dbReference type="Gene3D" id="2.40.70.10">
    <property type="entry name" value="Acid Proteases"/>
    <property type="match status" value="2"/>
</dbReference>
<protein>
    <recommendedName>
        <fullName evidence="2">Retropepsin-like aspartic endopeptidase domain-containing protein</fullName>
    </recommendedName>
</protein>
<dbReference type="AlphaFoldDB" id="Q12LX3"/>
<organism evidence="3 4">
    <name type="scientific">Shewanella denitrificans (strain OS217 / ATCC BAA-1090 / DSM 15013)</name>
    <dbReference type="NCBI Taxonomy" id="318161"/>
    <lineage>
        <taxon>Bacteria</taxon>
        <taxon>Pseudomonadati</taxon>
        <taxon>Pseudomonadota</taxon>
        <taxon>Gammaproteobacteria</taxon>
        <taxon>Alteromonadales</taxon>
        <taxon>Shewanellaceae</taxon>
        <taxon>Shewanella</taxon>
    </lineage>
</organism>
<feature type="domain" description="Retropepsin-like aspartic endopeptidase" evidence="2">
    <location>
        <begin position="186"/>
        <end position="316"/>
    </location>
</feature>